<protein>
    <submittedName>
        <fullName evidence="1">Uncharacterized protein</fullName>
    </submittedName>
</protein>
<comment type="caution">
    <text evidence="1">The sequence shown here is derived from an EMBL/GenBank/DDBJ whole genome shotgun (WGS) entry which is preliminary data.</text>
</comment>
<proteinExistence type="predicted"/>
<gene>
    <name evidence="1" type="ORF">SE17_03705</name>
</gene>
<reference evidence="1 2" key="1">
    <citation type="submission" date="2015-09" db="EMBL/GenBank/DDBJ databases">
        <title>Draft genome sequence of Kouleothrix aurantiaca JCM 19913.</title>
        <authorList>
            <person name="Hemp J."/>
        </authorList>
    </citation>
    <scope>NUCLEOTIDE SEQUENCE [LARGE SCALE GENOMIC DNA]</scope>
    <source>
        <strain evidence="1 2">COM-B</strain>
    </source>
</reference>
<dbReference type="EMBL" id="LJCR01000056">
    <property type="protein sequence ID" value="KPV54439.1"/>
    <property type="molecule type" value="Genomic_DNA"/>
</dbReference>
<accession>A0A0P9DWM4</accession>
<sequence length="200" mass="23136">MAKRCTKCGAVLPLTTALTQSISIEEEPPSLGFLATDLARIEHEWKKNRELLRHRDFFWNILGRDISEYQVHQTIKRMQTELELMDEQTYKKLHALKRQHTVEQARSHASLSLTNEEVGLALGIAERRVFDVQRIVNGLMVSDETREHLATFLIEEVVLKPLQNALKRGREGAEFDVMEELRKLLGERVAQQTSTEEYEP</sequence>
<dbReference type="AlphaFoldDB" id="A0A0P9DWM4"/>
<name>A0A0P9DWM4_9CHLR</name>
<dbReference type="Proteomes" id="UP000050509">
    <property type="component" value="Unassembled WGS sequence"/>
</dbReference>
<keyword evidence="2" id="KW-1185">Reference proteome</keyword>
<evidence type="ECO:0000313" key="1">
    <source>
        <dbReference type="EMBL" id="KPV54439.1"/>
    </source>
</evidence>
<organism evidence="1 2">
    <name type="scientific">Kouleothrix aurantiaca</name>
    <dbReference type="NCBI Taxonomy" id="186479"/>
    <lineage>
        <taxon>Bacteria</taxon>
        <taxon>Bacillati</taxon>
        <taxon>Chloroflexota</taxon>
        <taxon>Chloroflexia</taxon>
        <taxon>Chloroflexales</taxon>
        <taxon>Roseiflexineae</taxon>
        <taxon>Roseiflexaceae</taxon>
        <taxon>Kouleothrix</taxon>
    </lineage>
</organism>
<evidence type="ECO:0000313" key="2">
    <source>
        <dbReference type="Proteomes" id="UP000050509"/>
    </source>
</evidence>